<sequence length="92" mass="9888">MIFFNLVYISSADSLASITNLPSSASRSSILASLITELDDEEVSSSFFLYDTTVSTLWTFVSNECSLTICVLWMSLVSLSIQVSGASTSVSV</sequence>
<evidence type="ECO:0000313" key="1">
    <source>
        <dbReference type="EMBL" id="ACN33966.1"/>
    </source>
</evidence>
<proteinExistence type="evidence at transcript level"/>
<accession>C0PFK0</accession>
<dbReference type="AlphaFoldDB" id="C0PFK0"/>
<dbReference type="EMBL" id="BT067069">
    <property type="protein sequence ID" value="ACN33966.1"/>
    <property type="molecule type" value="mRNA"/>
</dbReference>
<reference evidence="1" key="1">
    <citation type="journal article" date="2009" name="PLoS Genet.">
        <title>Sequencing, mapping, and analysis of 27,455 maize full-length cDNAs.</title>
        <authorList>
            <person name="Soderlund C."/>
            <person name="Descour A."/>
            <person name="Kudrna D."/>
            <person name="Bomhoff M."/>
            <person name="Boyd L."/>
            <person name="Currie J."/>
            <person name="Angelova A."/>
            <person name="Collura K."/>
            <person name="Wissotski M."/>
            <person name="Ashley E."/>
            <person name="Morrow D."/>
            <person name="Fernandes J."/>
            <person name="Walbot V."/>
            <person name="Yu Y."/>
        </authorList>
    </citation>
    <scope>NUCLEOTIDE SEQUENCE</scope>
    <source>
        <strain evidence="1">B73</strain>
    </source>
</reference>
<reference evidence="1" key="2">
    <citation type="submission" date="2012-06" db="EMBL/GenBank/DDBJ databases">
        <authorList>
            <person name="Yu Y."/>
            <person name="Currie J."/>
            <person name="Lomeli R."/>
            <person name="Angelova A."/>
            <person name="Collura K."/>
            <person name="Wissotski M."/>
            <person name="Campos D."/>
            <person name="Kudrna D."/>
            <person name="Golser W."/>
            <person name="Ashely E."/>
            <person name="Descour A."/>
            <person name="Fernandes J."/>
            <person name="Soderlund C."/>
            <person name="Walbot V."/>
        </authorList>
    </citation>
    <scope>NUCLEOTIDE SEQUENCE</scope>
    <source>
        <strain evidence="1">B73</strain>
    </source>
</reference>
<protein>
    <submittedName>
        <fullName evidence="1">Uncharacterized protein</fullName>
    </submittedName>
</protein>
<name>C0PFK0_MAIZE</name>
<organism evidence="1">
    <name type="scientific">Zea mays</name>
    <name type="common">Maize</name>
    <dbReference type="NCBI Taxonomy" id="4577"/>
    <lineage>
        <taxon>Eukaryota</taxon>
        <taxon>Viridiplantae</taxon>
        <taxon>Streptophyta</taxon>
        <taxon>Embryophyta</taxon>
        <taxon>Tracheophyta</taxon>
        <taxon>Spermatophyta</taxon>
        <taxon>Magnoliopsida</taxon>
        <taxon>Liliopsida</taxon>
        <taxon>Poales</taxon>
        <taxon>Poaceae</taxon>
        <taxon>PACMAD clade</taxon>
        <taxon>Panicoideae</taxon>
        <taxon>Andropogonodae</taxon>
        <taxon>Andropogoneae</taxon>
        <taxon>Tripsacinae</taxon>
        <taxon>Zea</taxon>
    </lineage>
</organism>